<name>A0ABN7SKR3_OIKDI</name>
<sequence>MNNKAFILDTGANSIKCGYDSDEQPLHFPNSIWRPKTGRLIVSDEVNEKRNGGSLFHLSPMKKGYIVNWDVQRTVWEHVIRDKLKMDPTEYTAVITEPQFDPLANQRALDEVFFEDYGFSAIYRSNTTSIVADRYQEISKSFGCVVVECGHSFTHIVPYWGEKKLKNAIIRLDIGGKLISNYMKEVISYRQLNLMEEFRMCQEIKEKLCFLSKNFKSDMSKREQLKRIFVLPNLSAESPGYFLPENEPPPCNAQFLSLSRERFQVPEILFSPHEIGINSLGLGEAIVEAIMRTDELQRPILFKNIMRVLESVRGLTTDEYDVRVGESAQPADYAFNCARILSQGVGFEDDVLTRTQWLEEGERISDQFFYQI</sequence>
<dbReference type="Proteomes" id="UP001158576">
    <property type="component" value="Chromosome XSR"/>
</dbReference>
<evidence type="ECO:0000313" key="3">
    <source>
        <dbReference type="Proteomes" id="UP001158576"/>
    </source>
</evidence>
<dbReference type="Gene3D" id="3.90.640.10">
    <property type="entry name" value="Actin, Chain A, domain 4"/>
    <property type="match status" value="1"/>
</dbReference>
<dbReference type="InterPro" id="IPR043129">
    <property type="entry name" value="ATPase_NBD"/>
</dbReference>
<dbReference type="InterPro" id="IPR004000">
    <property type="entry name" value="Actin"/>
</dbReference>
<proteinExistence type="inferred from homology"/>
<dbReference type="CDD" id="cd10210">
    <property type="entry name" value="ASKHA_NBD_Arp6"/>
    <property type="match status" value="1"/>
</dbReference>
<organism evidence="2 3">
    <name type="scientific">Oikopleura dioica</name>
    <name type="common">Tunicate</name>
    <dbReference type="NCBI Taxonomy" id="34765"/>
    <lineage>
        <taxon>Eukaryota</taxon>
        <taxon>Metazoa</taxon>
        <taxon>Chordata</taxon>
        <taxon>Tunicata</taxon>
        <taxon>Appendicularia</taxon>
        <taxon>Copelata</taxon>
        <taxon>Oikopleuridae</taxon>
        <taxon>Oikopleura</taxon>
    </lineage>
</organism>
<evidence type="ECO:0000313" key="2">
    <source>
        <dbReference type="EMBL" id="CAG5099155.1"/>
    </source>
</evidence>
<reference evidence="2 3" key="1">
    <citation type="submission" date="2021-04" db="EMBL/GenBank/DDBJ databases">
        <authorList>
            <person name="Bliznina A."/>
        </authorList>
    </citation>
    <scope>NUCLEOTIDE SEQUENCE [LARGE SCALE GENOMIC DNA]</scope>
</reference>
<comment type="similarity">
    <text evidence="1">Belongs to the actin family.</text>
</comment>
<gene>
    <name evidence="2" type="ORF">OKIOD_LOCUS7859</name>
</gene>
<dbReference type="SMART" id="SM00268">
    <property type="entry name" value="ACTIN"/>
    <property type="match status" value="1"/>
</dbReference>
<protein>
    <submittedName>
        <fullName evidence="2">Oidioi.mRNA.OKI2018_I69.XSR.g16301.t1.cds</fullName>
    </submittedName>
</protein>
<keyword evidence="3" id="KW-1185">Reference proteome</keyword>
<evidence type="ECO:0000256" key="1">
    <source>
        <dbReference type="RuleBase" id="RU000487"/>
    </source>
</evidence>
<accession>A0ABN7SKR3</accession>
<dbReference type="PANTHER" id="PTHR11937">
    <property type="entry name" value="ACTIN"/>
    <property type="match status" value="1"/>
</dbReference>
<dbReference type="SUPFAM" id="SSF53067">
    <property type="entry name" value="Actin-like ATPase domain"/>
    <property type="match status" value="2"/>
</dbReference>
<dbReference type="Gene3D" id="3.30.420.40">
    <property type="match status" value="2"/>
</dbReference>
<dbReference type="Pfam" id="PF00022">
    <property type="entry name" value="Actin"/>
    <property type="match status" value="1"/>
</dbReference>
<dbReference type="EMBL" id="OU015569">
    <property type="protein sequence ID" value="CAG5099155.1"/>
    <property type="molecule type" value="Genomic_DNA"/>
</dbReference>